<evidence type="ECO:0000259" key="9">
    <source>
        <dbReference type="Pfam" id="PF00749"/>
    </source>
</evidence>
<feature type="short sequence motif" description="'HIGH' region" evidence="7">
    <location>
        <begin position="26"/>
        <end position="36"/>
    </location>
</feature>
<evidence type="ECO:0000256" key="1">
    <source>
        <dbReference type="ARBA" id="ARBA00007894"/>
    </source>
</evidence>
<dbReference type="SUPFAM" id="SSF48163">
    <property type="entry name" value="An anticodon-binding domain of class I aminoacyl-tRNA synthetases"/>
    <property type="match status" value="1"/>
</dbReference>
<gene>
    <name evidence="11" type="primary">gltX_2</name>
    <name evidence="7" type="synonym">gltX</name>
    <name evidence="11" type="ORF">KDH_61560</name>
</gene>
<dbReference type="PROSITE" id="PS00178">
    <property type="entry name" value="AA_TRNA_LIGASE_I"/>
    <property type="match status" value="1"/>
</dbReference>
<comment type="function">
    <text evidence="7">Catalyzes the attachment of glutamate to tRNA(Glu) in a two-step reaction: glutamate is first activated by ATP to form Glu-AMP and then transferred to the acceptor end of tRNA(Glu).</text>
</comment>
<feature type="short sequence motif" description="'KMSKS' region" evidence="7">
    <location>
        <begin position="267"/>
        <end position="271"/>
    </location>
</feature>
<protein>
    <recommendedName>
        <fullName evidence="7">Glutamate--tRNA ligase</fullName>
        <ecNumber evidence="7">6.1.1.17</ecNumber>
    </recommendedName>
    <alternativeName>
        <fullName evidence="7">Glutamyl-tRNA synthetase</fullName>
        <shortName evidence="7">GluRS</shortName>
    </alternativeName>
</protein>
<feature type="domain" description="Aminoacyl-tRNA synthetase class I anticodon-binding" evidence="10">
    <location>
        <begin position="350"/>
        <end position="502"/>
    </location>
</feature>
<sequence length="506" mass="58208">MTQTDHGIKEQHGLDGGQKPRLRFAPSPTGLMHIGGYRTALFDWLYARQTGGTFVLRIEDTDTLRTVEGAVEFLLEGMRWLGMDIDEGPGVGGAYGPYIQTQRQELYQQYAQQLIEAGHAYRCYCTPERLESMRREQQVQKLPPRYDRRCRYLSDEERAANEAAGLRSTVRFAMPLEGETTVRDELHGDITFRNADIDDAILLKSNGIPTYHLAHAVDDHLMKITHMIRAEEWISSFPLHSRVWQALGWEMPLVYHAPDVLGKDRRKLSKRHGAASWQELRQQGFLPEAVFNFLALIGWSYDDKTEFFTREELIRLFSLERISVSGAIYDEEKLAWMNGVYIRKLSLEELTRRTLPYMERSEAEGGLSDAIHRPLDVAYTQRVLNLEHERLRTLGEAAHAVSYFYREDWEYETPLIQKGMDQESTRNVLLRSRDLLAGLAPWDSTHLEEQLRALMMELVLKPAQFLGTLRVAVSGRKATPPLFQMLEVLGRQNTLSRIDRALNGLV</sequence>
<dbReference type="Gene3D" id="1.10.10.350">
    <property type="match status" value="1"/>
</dbReference>
<dbReference type="EC" id="6.1.1.17" evidence="7"/>
<evidence type="ECO:0000313" key="11">
    <source>
        <dbReference type="EMBL" id="GLV59329.1"/>
    </source>
</evidence>
<dbReference type="InterPro" id="IPR001412">
    <property type="entry name" value="aa-tRNA-synth_I_CS"/>
</dbReference>
<dbReference type="SUPFAM" id="SSF52374">
    <property type="entry name" value="Nucleotidylyl transferase"/>
    <property type="match status" value="1"/>
</dbReference>
<evidence type="ECO:0000256" key="3">
    <source>
        <dbReference type="ARBA" id="ARBA00022741"/>
    </source>
</evidence>
<dbReference type="InterPro" id="IPR020058">
    <property type="entry name" value="Glu/Gln-tRNA-synth_Ib_cat-dom"/>
</dbReference>
<evidence type="ECO:0000256" key="7">
    <source>
        <dbReference type="HAMAP-Rule" id="MF_00022"/>
    </source>
</evidence>
<evidence type="ECO:0000256" key="2">
    <source>
        <dbReference type="ARBA" id="ARBA00022598"/>
    </source>
</evidence>
<name>A0ABQ6G253_9CHLR</name>
<comment type="caution">
    <text evidence="7">Lacks conserved residue(s) required for the propagation of feature annotation.</text>
</comment>
<proteinExistence type="inferred from homology"/>
<comment type="similarity">
    <text evidence="1 7">Belongs to the class-I aminoacyl-tRNA synthetase family. Glutamate--tRNA ligase type 1 subfamily.</text>
</comment>
<feature type="binding site" evidence="7">
    <location>
        <position position="270"/>
    </location>
    <ligand>
        <name>ATP</name>
        <dbReference type="ChEBI" id="CHEBI:30616"/>
    </ligand>
</feature>
<dbReference type="RefSeq" id="WP_338255922.1">
    <property type="nucleotide sequence ID" value="NZ_BSRI01000002.1"/>
</dbReference>
<dbReference type="Gene3D" id="3.40.50.620">
    <property type="entry name" value="HUPs"/>
    <property type="match status" value="1"/>
</dbReference>
<dbReference type="EMBL" id="BSRI01000002">
    <property type="protein sequence ID" value="GLV59329.1"/>
    <property type="molecule type" value="Genomic_DNA"/>
</dbReference>
<keyword evidence="4 7" id="KW-0067">ATP-binding</keyword>
<comment type="subunit">
    <text evidence="7">Monomer.</text>
</comment>
<feature type="domain" description="Glutamyl/glutaminyl-tRNA synthetase class Ib catalytic" evidence="9">
    <location>
        <begin position="21"/>
        <end position="336"/>
    </location>
</feature>
<reference evidence="11 12" key="1">
    <citation type="submission" date="2023-02" db="EMBL/GenBank/DDBJ databases">
        <title>Dictyobacter halimunensis sp. nov., a new member of the class Ktedonobacteria from forest soil in a geothermal area.</title>
        <authorList>
            <person name="Rachmania M.K."/>
            <person name="Ningsih F."/>
            <person name="Sakai Y."/>
            <person name="Yabe S."/>
            <person name="Yokota A."/>
            <person name="Sjamsuridzal W."/>
        </authorList>
    </citation>
    <scope>NUCLEOTIDE SEQUENCE [LARGE SCALE GENOMIC DNA]</scope>
    <source>
        <strain evidence="11 12">S3.2.2.5</strain>
    </source>
</reference>
<feature type="compositionally biased region" description="Basic and acidic residues" evidence="8">
    <location>
        <begin position="1"/>
        <end position="13"/>
    </location>
</feature>
<dbReference type="InterPro" id="IPR049940">
    <property type="entry name" value="GluQ/Sye"/>
</dbReference>
<keyword evidence="7" id="KW-0963">Cytoplasm</keyword>
<dbReference type="Pfam" id="PF19269">
    <property type="entry name" value="Anticodon_2"/>
    <property type="match status" value="1"/>
</dbReference>
<comment type="catalytic activity">
    <reaction evidence="7">
        <text>tRNA(Glu) + L-glutamate + ATP = L-glutamyl-tRNA(Glu) + AMP + diphosphate</text>
        <dbReference type="Rhea" id="RHEA:23540"/>
        <dbReference type="Rhea" id="RHEA-COMP:9663"/>
        <dbReference type="Rhea" id="RHEA-COMP:9680"/>
        <dbReference type="ChEBI" id="CHEBI:29985"/>
        <dbReference type="ChEBI" id="CHEBI:30616"/>
        <dbReference type="ChEBI" id="CHEBI:33019"/>
        <dbReference type="ChEBI" id="CHEBI:78442"/>
        <dbReference type="ChEBI" id="CHEBI:78520"/>
        <dbReference type="ChEBI" id="CHEBI:456215"/>
        <dbReference type="EC" id="6.1.1.17"/>
    </reaction>
</comment>
<dbReference type="Proteomes" id="UP001344906">
    <property type="component" value="Unassembled WGS sequence"/>
</dbReference>
<keyword evidence="5 7" id="KW-0648">Protein biosynthesis</keyword>
<dbReference type="InterPro" id="IPR008925">
    <property type="entry name" value="aa_tRNA-synth_I_cd-bd_sf"/>
</dbReference>
<evidence type="ECO:0000313" key="12">
    <source>
        <dbReference type="Proteomes" id="UP001344906"/>
    </source>
</evidence>
<feature type="region of interest" description="Disordered" evidence="8">
    <location>
        <begin position="1"/>
        <end position="22"/>
    </location>
</feature>
<evidence type="ECO:0000256" key="4">
    <source>
        <dbReference type="ARBA" id="ARBA00022840"/>
    </source>
</evidence>
<evidence type="ECO:0000256" key="6">
    <source>
        <dbReference type="ARBA" id="ARBA00023146"/>
    </source>
</evidence>
<accession>A0ABQ6G253</accession>
<comment type="caution">
    <text evidence="11">The sequence shown here is derived from an EMBL/GenBank/DDBJ whole genome shotgun (WGS) entry which is preliminary data.</text>
</comment>
<dbReference type="InterPro" id="IPR033910">
    <property type="entry name" value="GluRS_core"/>
</dbReference>
<evidence type="ECO:0000256" key="5">
    <source>
        <dbReference type="ARBA" id="ARBA00022917"/>
    </source>
</evidence>
<dbReference type="CDD" id="cd00808">
    <property type="entry name" value="GluRS_core"/>
    <property type="match status" value="1"/>
</dbReference>
<dbReference type="HAMAP" id="MF_00022">
    <property type="entry name" value="Glu_tRNA_synth_type1"/>
    <property type="match status" value="1"/>
</dbReference>
<organism evidence="11 12">
    <name type="scientific">Dictyobacter halimunensis</name>
    <dbReference type="NCBI Taxonomy" id="3026934"/>
    <lineage>
        <taxon>Bacteria</taxon>
        <taxon>Bacillati</taxon>
        <taxon>Chloroflexota</taxon>
        <taxon>Ktedonobacteria</taxon>
        <taxon>Ktedonobacterales</taxon>
        <taxon>Dictyobacteraceae</taxon>
        <taxon>Dictyobacter</taxon>
    </lineage>
</organism>
<dbReference type="InterPro" id="IPR000924">
    <property type="entry name" value="Glu/Gln-tRNA-synth"/>
</dbReference>
<evidence type="ECO:0000256" key="8">
    <source>
        <dbReference type="SAM" id="MobiDB-lite"/>
    </source>
</evidence>
<keyword evidence="6 7" id="KW-0030">Aminoacyl-tRNA synthetase</keyword>
<evidence type="ECO:0000259" key="10">
    <source>
        <dbReference type="Pfam" id="PF19269"/>
    </source>
</evidence>
<dbReference type="Pfam" id="PF00749">
    <property type="entry name" value="tRNA-synt_1c"/>
    <property type="match status" value="1"/>
</dbReference>
<keyword evidence="2 7" id="KW-0436">Ligase</keyword>
<dbReference type="InterPro" id="IPR020751">
    <property type="entry name" value="aa-tRNA-synth_I_codon-bd_sub2"/>
</dbReference>
<keyword evidence="12" id="KW-1185">Reference proteome</keyword>
<dbReference type="PANTHER" id="PTHR43311:SF2">
    <property type="entry name" value="GLUTAMATE--TRNA LIGASE, MITOCHONDRIAL-RELATED"/>
    <property type="match status" value="1"/>
</dbReference>
<dbReference type="PRINTS" id="PR00987">
    <property type="entry name" value="TRNASYNTHGLU"/>
</dbReference>
<keyword evidence="3 7" id="KW-0547">Nucleotide-binding</keyword>
<comment type="subcellular location">
    <subcellularLocation>
        <location evidence="7">Cytoplasm</location>
    </subcellularLocation>
</comment>
<dbReference type="InterPro" id="IPR014729">
    <property type="entry name" value="Rossmann-like_a/b/a_fold"/>
</dbReference>
<dbReference type="InterPro" id="IPR045462">
    <property type="entry name" value="aa-tRNA-synth_I_cd-bd"/>
</dbReference>
<dbReference type="NCBIfam" id="TIGR00464">
    <property type="entry name" value="gltX_bact"/>
    <property type="match status" value="1"/>
</dbReference>
<dbReference type="GO" id="GO:0016874">
    <property type="term" value="F:ligase activity"/>
    <property type="evidence" value="ECO:0007669"/>
    <property type="project" value="UniProtKB-KW"/>
</dbReference>
<dbReference type="PANTHER" id="PTHR43311">
    <property type="entry name" value="GLUTAMATE--TRNA LIGASE"/>
    <property type="match status" value="1"/>
</dbReference>
<dbReference type="InterPro" id="IPR004527">
    <property type="entry name" value="Glu-tRNA-ligase_bac/mito"/>
</dbReference>